<evidence type="ECO:0000313" key="2">
    <source>
        <dbReference type="EMBL" id="GEQ13706.1"/>
    </source>
</evidence>
<organism evidence="2 3">
    <name type="scientific">Knoellia locipacati</name>
    <dbReference type="NCBI Taxonomy" id="882824"/>
    <lineage>
        <taxon>Bacteria</taxon>
        <taxon>Bacillati</taxon>
        <taxon>Actinomycetota</taxon>
        <taxon>Actinomycetes</taxon>
        <taxon>Micrococcales</taxon>
        <taxon>Intrasporangiaceae</taxon>
        <taxon>Knoellia</taxon>
    </lineage>
</organism>
<feature type="transmembrane region" description="Helical" evidence="1">
    <location>
        <begin position="185"/>
        <end position="207"/>
    </location>
</feature>
<keyword evidence="1" id="KW-0812">Transmembrane</keyword>
<reference evidence="2 3" key="1">
    <citation type="submission" date="2019-07" db="EMBL/GenBank/DDBJ databases">
        <title>Whole genome shotgun sequence of Knoellia locipacati NBRC 109775.</title>
        <authorList>
            <person name="Hosoyama A."/>
            <person name="Uohara A."/>
            <person name="Ohji S."/>
            <person name="Ichikawa N."/>
        </authorList>
    </citation>
    <scope>NUCLEOTIDE SEQUENCE [LARGE SCALE GENOMIC DNA]</scope>
    <source>
        <strain evidence="2 3">NBRC 109775</strain>
    </source>
</reference>
<dbReference type="RefSeq" id="WP_147064190.1">
    <property type="nucleotide sequence ID" value="NZ_BAABDN010000001.1"/>
</dbReference>
<comment type="caution">
    <text evidence="2">The sequence shown here is derived from an EMBL/GenBank/DDBJ whole genome shotgun (WGS) entry which is preliminary data.</text>
</comment>
<keyword evidence="1" id="KW-1133">Transmembrane helix</keyword>
<keyword evidence="1" id="KW-0472">Membrane</keyword>
<keyword evidence="3" id="KW-1185">Reference proteome</keyword>
<name>A0A512T0H9_9MICO</name>
<evidence type="ECO:0000313" key="3">
    <source>
        <dbReference type="Proteomes" id="UP000321793"/>
    </source>
</evidence>
<accession>A0A512T0H9</accession>
<protein>
    <submittedName>
        <fullName evidence="2">Uncharacterized protein</fullName>
    </submittedName>
</protein>
<feature type="transmembrane region" description="Helical" evidence="1">
    <location>
        <begin position="156"/>
        <end position="173"/>
    </location>
</feature>
<dbReference type="Proteomes" id="UP000321793">
    <property type="component" value="Unassembled WGS sequence"/>
</dbReference>
<dbReference type="OrthoDB" id="4775568at2"/>
<gene>
    <name evidence="2" type="ORF">KLO01_17530</name>
</gene>
<sequence length="251" mass="27082">MTTGVGHTVLGAEPAGVRRAVWLRRLLGALIVAAWVAWLVPSWMSSLNEVQARDVLQDVRAERVVAFVAADLVRPNTMRFSALGTTWDMDTPGADADGRPEEGPAMQLVYSVEGDVRPRWLPEPPPLIGDQDVFAALKASGAQPFTPETFPPNRDWVAFPALFASIAALVSLLTTTPTRGTRPFWVFAGSLGMGLGVVGYAVAELWWPRTSVPPEQGPDGEDVERRLRWWHGLGVAVVGGLVVAGLRAVIT</sequence>
<evidence type="ECO:0000256" key="1">
    <source>
        <dbReference type="SAM" id="Phobius"/>
    </source>
</evidence>
<proteinExistence type="predicted"/>
<feature type="transmembrane region" description="Helical" evidence="1">
    <location>
        <begin position="26"/>
        <end position="44"/>
    </location>
</feature>
<dbReference type="EMBL" id="BKBA01000008">
    <property type="protein sequence ID" value="GEQ13706.1"/>
    <property type="molecule type" value="Genomic_DNA"/>
</dbReference>
<dbReference type="AlphaFoldDB" id="A0A512T0H9"/>
<feature type="transmembrane region" description="Helical" evidence="1">
    <location>
        <begin position="227"/>
        <end position="250"/>
    </location>
</feature>